<reference evidence="2 3" key="1">
    <citation type="submission" date="2015-10" db="EMBL/GenBank/DDBJ databases">
        <title>Draft genome sequence of Streptomyces sp. RV15, isolated from a marine sponge.</title>
        <authorList>
            <person name="Ruckert C."/>
            <person name="Abdelmohsen U.R."/>
            <person name="Winkler A."/>
            <person name="Hentschel U."/>
            <person name="Kalinowski J."/>
            <person name="Kampfer P."/>
            <person name="Glaeser S."/>
        </authorList>
    </citation>
    <scope>NUCLEOTIDE SEQUENCE [LARGE SCALE GENOMIC DNA]</scope>
    <source>
        <strain evidence="2 3">RV15</strain>
    </source>
</reference>
<evidence type="ECO:0008006" key="4">
    <source>
        <dbReference type="Google" id="ProtNLM"/>
    </source>
</evidence>
<dbReference type="SUPFAM" id="SSF103481">
    <property type="entry name" value="Multidrug resistance efflux transporter EmrE"/>
    <property type="match status" value="1"/>
</dbReference>
<name>A0A101UXW4_9ACTN</name>
<dbReference type="STRING" id="909626.AQJ91_23595"/>
<protein>
    <recommendedName>
        <fullName evidence="4">EamA domain-containing protein</fullName>
    </recommendedName>
</protein>
<comment type="caution">
    <text evidence="2">The sequence shown here is derived from an EMBL/GenBank/DDBJ whole genome shotgun (WGS) entry which is preliminary data.</text>
</comment>
<organism evidence="2 3">
    <name type="scientific">Streptomyces dysideae</name>
    <dbReference type="NCBI Taxonomy" id="909626"/>
    <lineage>
        <taxon>Bacteria</taxon>
        <taxon>Bacillati</taxon>
        <taxon>Actinomycetota</taxon>
        <taxon>Actinomycetes</taxon>
        <taxon>Kitasatosporales</taxon>
        <taxon>Streptomycetaceae</taxon>
        <taxon>Streptomyces</taxon>
    </lineage>
</organism>
<keyword evidence="1" id="KW-1133">Transmembrane helix</keyword>
<gene>
    <name evidence="2" type="ORF">AQJ91_23595</name>
</gene>
<dbReference type="AlphaFoldDB" id="A0A101UXW4"/>
<accession>A0A101UXW4</accession>
<keyword evidence="3" id="KW-1185">Reference proteome</keyword>
<keyword evidence="1" id="KW-0472">Membrane</keyword>
<feature type="transmembrane region" description="Helical" evidence="1">
    <location>
        <begin position="17"/>
        <end position="36"/>
    </location>
</feature>
<dbReference type="InterPro" id="IPR037185">
    <property type="entry name" value="EmrE-like"/>
</dbReference>
<dbReference type="EMBL" id="LMXB01000058">
    <property type="protein sequence ID" value="KUO18843.1"/>
    <property type="molecule type" value="Genomic_DNA"/>
</dbReference>
<proteinExistence type="predicted"/>
<sequence>MPYLADLFTLRRIPAQAFGLFMSVNPVLAAVVGWIIPGRNLAWTEWASIGATVAANSLSIVARRG</sequence>
<evidence type="ECO:0000313" key="2">
    <source>
        <dbReference type="EMBL" id="KUO18843.1"/>
    </source>
</evidence>
<evidence type="ECO:0000256" key="1">
    <source>
        <dbReference type="SAM" id="Phobius"/>
    </source>
</evidence>
<dbReference type="Proteomes" id="UP000053260">
    <property type="component" value="Unassembled WGS sequence"/>
</dbReference>
<evidence type="ECO:0000313" key="3">
    <source>
        <dbReference type="Proteomes" id="UP000053260"/>
    </source>
</evidence>
<keyword evidence="1" id="KW-0812">Transmembrane</keyword>